<keyword evidence="2" id="KW-1185">Reference proteome</keyword>
<name>A0AAW0IAR3_MYOGA</name>
<evidence type="ECO:0000313" key="1">
    <source>
        <dbReference type="EMBL" id="KAK7811243.1"/>
    </source>
</evidence>
<dbReference type="AlphaFoldDB" id="A0AAW0IAR3"/>
<dbReference type="Proteomes" id="UP001488838">
    <property type="component" value="Unassembled WGS sequence"/>
</dbReference>
<accession>A0AAW0IAR3</accession>
<evidence type="ECO:0000313" key="2">
    <source>
        <dbReference type="Proteomes" id="UP001488838"/>
    </source>
</evidence>
<comment type="caution">
    <text evidence="1">The sequence shown here is derived from an EMBL/GenBank/DDBJ whole genome shotgun (WGS) entry which is preliminary data.</text>
</comment>
<proteinExistence type="predicted"/>
<dbReference type="EMBL" id="JBBHLL010000177">
    <property type="protein sequence ID" value="KAK7811243.1"/>
    <property type="molecule type" value="Genomic_DNA"/>
</dbReference>
<reference evidence="1 2" key="1">
    <citation type="journal article" date="2023" name="bioRxiv">
        <title>Conserved and derived expression patterns and positive selection on dental genes reveal complex evolutionary context of ever-growing rodent molars.</title>
        <authorList>
            <person name="Calamari Z.T."/>
            <person name="Song A."/>
            <person name="Cohen E."/>
            <person name="Akter M."/>
            <person name="Roy R.D."/>
            <person name="Hallikas O."/>
            <person name="Christensen M.M."/>
            <person name="Li P."/>
            <person name="Marangoni P."/>
            <person name="Jernvall J."/>
            <person name="Klein O.D."/>
        </authorList>
    </citation>
    <scope>NUCLEOTIDE SEQUENCE [LARGE SCALE GENOMIC DNA]</scope>
    <source>
        <strain evidence="1">V071</strain>
    </source>
</reference>
<organism evidence="1 2">
    <name type="scientific">Myodes glareolus</name>
    <name type="common">Bank vole</name>
    <name type="synonym">Clethrionomys glareolus</name>
    <dbReference type="NCBI Taxonomy" id="447135"/>
    <lineage>
        <taxon>Eukaryota</taxon>
        <taxon>Metazoa</taxon>
        <taxon>Chordata</taxon>
        <taxon>Craniata</taxon>
        <taxon>Vertebrata</taxon>
        <taxon>Euteleostomi</taxon>
        <taxon>Mammalia</taxon>
        <taxon>Eutheria</taxon>
        <taxon>Euarchontoglires</taxon>
        <taxon>Glires</taxon>
        <taxon>Rodentia</taxon>
        <taxon>Myomorpha</taxon>
        <taxon>Muroidea</taxon>
        <taxon>Cricetidae</taxon>
        <taxon>Arvicolinae</taxon>
        <taxon>Myodes</taxon>
    </lineage>
</organism>
<protein>
    <submittedName>
        <fullName evidence="1">Uncharacterized protein</fullName>
    </submittedName>
</protein>
<gene>
    <name evidence="1" type="ORF">U0070_027205</name>
</gene>
<sequence length="111" mass="12317">MGGHGYQSLEEICLFSLPIKEPETIGFFLGASLKDEVLRSCQCRSRIRLNRGPGSRLLSLLRTAVIILVWMLKTQVLSLLLCHELLLMASEDDCYTSAGGFQTGQLCQGRL</sequence>
<dbReference type="Gene3D" id="3.30.160.20">
    <property type="match status" value="1"/>
</dbReference>